<dbReference type="InterPro" id="IPR036291">
    <property type="entry name" value="NAD(P)-bd_dom_sf"/>
</dbReference>
<feature type="domain" description="3-hydroxyacyl-CoA dehydrogenase C-terminal" evidence="3">
    <location>
        <begin position="173"/>
        <end position="269"/>
    </location>
</feature>
<dbReference type="EC" id="1.1.1.157" evidence="5"/>
<gene>
    <name evidence="5" type="ORF">pJE1_162</name>
</gene>
<organism evidence="5">
    <name type="scientific">Sphingomonas sp. JE1</name>
    <dbReference type="NCBI Taxonomy" id="1628059"/>
    <lineage>
        <taxon>Bacteria</taxon>
        <taxon>Pseudomonadati</taxon>
        <taxon>Pseudomonadota</taxon>
        <taxon>Alphaproteobacteria</taxon>
        <taxon>Sphingomonadales</taxon>
        <taxon>Sphingomonadaceae</taxon>
        <taxon>Sphingomonas</taxon>
    </lineage>
</organism>
<dbReference type="GO" id="GO:0003857">
    <property type="term" value="F:(3S)-3-hydroxyacyl-CoA dehydrogenase (NAD+) activity"/>
    <property type="evidence" value="ECO:0007669"/>
    <property type="project" value="UniProtKB-EC"/>
</dbReference>
<dbReference type="InterPro" id="IPR006176">
    <property type="entry name" value="3-OHacyl-CoA_DH_NAD-bd"/>
</dbReference>
<geneLocation type="plasmid" evidence="5">
    <name>pJE1</name>
</geneLocation>
<dbReference type="PANTHER" id="PTHR48075:SF5">
    <property type="entry name" value="3-HYDROXYBUTYRYL-COA DEHYDROGENASE"/>
    <property type="match status" value="1"/>
</dbReference>
<accession>A0A0D4ZZN3</accession>
<feature type="site" description="Important for catalytic activity" evidence="2">
    <location>
        <position position="127"/>
    </location>
</feature>
<dbReference type="InterPro" id="IPR013328">
    <property type="entry name" value="6PGD_dom2"/>
</dbReference>
<evidence type="ECO:0000256" key="2">
    <source>
        <dbReference type="PIRSR" id="PIRSR000105-1"/>
    </source>
</evidence>
<dbReference type="Pfam" id="PF00725">
    <property type="entry name" value="3HCDH"/>
    <property type="match status" value="1"/>
</dbReference>
<dbReference type="Gene3D" id="3.40.50.720">
    <property type="entry name" value="NAD(P)-binding Rossmann-like Domain"/>
    <property type="match status" value="1"/>
</dbReference>
<keyword evidence="5" id="KW-0614">Plasmid</keyword>
<evidence type="ECO:0000259" key="4">
    <source>
        <dbReference type="Pfam" id="PF02737"/>
    </source>
</evidence>
<dbReference type="GO" id="GO:0008691">
    <property type="term" value="F:3-hydroxybutyryl-CoA dehydrogenase activity"/>
    <property type="evidence" value="ECO:0007669"/>
    <property type="project" value="UniProtKB-EC"/>
</dbReference>
<dbReference type="EMBL" id="KM017071">
    <property type="protein sequence ID" value="AJW29584.1"/>
    <property type="molecule type" value="Genomic_DNA"/>
</dbReference>
<evidence type="ECO:0000259" key="3">
    <source>
        <dbReference type="Pfam" id="PF00725"/>
    </source>
</evidence>
<dbReference type="GO" id="GO:0006635">
    <property type="term" value="P:fatty acid beta-oxidation"/>
    <property type="evidence" value="ECO:0007669"/>
    <property type="project" value="TreeGrafter"/>
</dbReference>
<dbReference type="GO" id="GO:0070403">
    <property type="term" value="F:NAD+ binding"/>
    <property type="evidence" value="ECO:0007669"/>
    <property type="project" value="InterPro"/>
</dbReference>
<dbReference type="PANTHER" id="PTHR48075">
    <property type="entry name" value="3-HYDROXYACYL-COA DEHYDROGENASE FAMILY PROTEIN"/>
    <property type="match status" value="1"/>
</dbReference>
<dbReference type="SUPFAM" id="SSF48179">
    <property type="entry name" value="6-phosphogluconate dehydrogenase C-terminal domain-like"/>
    <property type="match status" value="1"/>
</dbReference>
<dbReference type="Gene3D" id="1.10.1040.10">
    <property type="entry name" value="N-(1-d-carboxylethyl)-l-norvaline Dehydrogenase, domain 2"/>
    <property type="match status" value="1"/>
</dbReference>
<evidence type="ECO:0000313" key="5">
    <source>
        <dbReference type="EMBL" id="AJW29584.1"/>
    </source>
</evidence>
<name>A0A0D4ZZN3_9SPHN</name>
<evidence type="ECO:0000256" key="1">
    <source>
        <dbReference type="ARBA" id="ARBA00023002"/>
    </source>
</evidence>
<dbReference type="EC" id="1.1.1.35" evidence="5"/>
<dbReference type="InterPro" id="IPR022694">
    <property type="entry name" value="3-OHacyl-CoA_DH"/>
</dbReference>
<dbReference type="InterPro" id="IPR006108">
    <property type="entry name" value="3HC_DH_C"/>
</dbReference>
<proteinExistence type="predicted"/>
<dbReference type="SUPFAM" id="SSF51735">
    <property type="entry name" value="NAD(P)-binding Rossmann-fold domains"/>
    <property type="match status" value="1"/>
</dbReference>
<dbReference type="AlphaFoldDB" id="A0A0D4ZZN3"/>
<dbReference type="PIRSF" id="PIRSF000105">
    <property type="entry name" value="HCDH"/>
    <property type="match status" value="1"/>
</dbReference>
<reference evidence="5" key="1">
    <citation type="submission" date="2014-06" db="EMBL/GenBank/DDBJ databases">
        <title>Molecular and ecological studies on carbamate pesticide degrading bacteria isolated from agricultural soils.</title>
        <authorList>
            <person name="Kim D.-U."/>
            <person name="Ka J.-O."/>
        </authorList>
    </citation>
    <scope>NUCLEOTIDE SEQUENCE</scope>
    <source>
        <strain evidence="5">JE1</strain>
        <plasmid evidence="5">pJE1</plasmid>
    </source>
</reference>
<protein>
    <submittedName>
        <fullName evidence="5">3-hydroxybutyryl-CoA dehydrogenase</fullName>
        <ecNumber evidence="5">1.1.1.157</ecNumber>
        <ecNumber evidence="5">1.1.1.35</ecNumber>
    </submittedName>
</protein>
<dbReference type="InterPro" id="IPR008927">
    <property type="entry name" value="6-PGluconate_DH-like_C_sf"/>
</dbReference>
<feature type="domain" description="3-hydroxyacyl-CoA dehydrogenase NAD binding" evidence="4">
    <location>
        <begin position="1"/>
        <end position="170"/>
    </location>
</feature>
<keyword evidence="1 5" id="KW-0560">Oxidoreductase</keyword>
<sequence length="277" mass="29900">MGSGIAITIARSGIPVTLFDPAESALERSRQLISDFFNTAVAKGKMTPEDAQSAISAVSYVSAISELKNVNVVVEAIFEDLGVKHEFLNAFLANAAPDTLVLTNTSTLSITEIAAGCARPAQVVGAHYCLPAPLMKLVEMSRGLQTSDEAWQAAWRFQEATGQLPIETKDRPGFILNHFCIPYHNDVIRMIESDIAAPEEIDRAMKSALGFAMGPCELIDLIGLDTQLRASEAFFAVTNDPRHAPPPLLRRMVAAGQLGRKTKGGFYNYSKDAIFGG</sequence>
<dbReference type="Pfam" id="PF02737">
    <property type="entry name" value="3HCDH_N"/>
    <property type="match status" value="1"/>
</dbReference>